<proteinExistence type="inferred from homology"/>
<evidence type="ECO:0000256" key="6">
    <source>
        <dbReference type="ARBA" id="ARBA00023136"/>
    </source>
</evidence>
<gene>
    <name evidence="8" type="ORF">SAMEA4029009_CIC11G00000004494</name>
</gene>
<protein>
    <submittedName>
        <fullName evidence="8">CIC11C00000004494</fullName>
    </submittedName>
</protein>
<name>A0A1L0DYT8_9ASCO</name>
<evidence type="ECO:0000313" key="9">
    <source>
        <dbReference type="Proteomes" id="UP000182259"/>
    </source>
</evidence>
<keyword evidence="5 7" id="KW-1133">Transmembrane helix</keyword>
<dbReference type="EMBL" id="LT635768">
    <property type="protein sequence ID" value="SGZ57454.1"/>
    <property type="molecule type" value="Genomic_DNA"/>
</dbReference>
<evidence type="ECO:0000313" key="8">
    <source>
        <dbReference type="EMBL" id="SGZ57454.1"/>
    </source>
</evidence>
<evidence type="ECO:0000256" key="5">
    <source>
        <dbReference type="ARBA" id="ARBA00022989"/>
    </source>
</evidence>
<dbReference type="GO" id="GO:0005789">
    <property type="term" value="C:endoplasmic reticulum membrane"/>
    <property type="evidence" value="ECO:0007669"/>
    <property type="project" value="UniProtKB-SubCell"/>
</dbReference>
<comment type="similarity">
    <text evidence="2">Belongs to the EMC6 family.</text>
</comment>
<evidence type="ECO:0000256" key="7">
    <source>
        <dbReference type="SAM" id="Phobius"/>
    </source>
</evidence>
<dbReference type="Pfam" id="PF07019">
    <property type="entry name" value="EMC6"/>
    <property type="match status" value="1"/>
</dbReference>
<sequence length="90" mass="10051">MDPLNFPPNILANKQKLQRLQDVMSLALGVGAGVLCLESFNGFFFFLVTFSLSNLSFFYFVVRGSQRASFKIRGKRSSLTVLVPVWLATS</sequence>
<dbReference type="AlphaFoldDB" id="A0A1L0DYT8"/>
<evidence type="ECO:0000256" key="2">
    <source>
        <dbReference type="ARBA" id="ARBA00009436"/>
    </source>
</evidence>
<keyword evidence="4" id="KW-0256">Endoplasmic reticulum</keyword>
<feature type="transmembrane region" description="Helical" evidence="7">
    <location>
        <begin position="43"/>
        <end position="62"/>
    </location>
</feature>
<evidence type="ECO:0000256" key="4">
    <source>
        <dbReference type="ARBA" id="ARBA00022824"/>
    </source>
</evidence>
<keyword evidence="6 7" id="KW-0472">Membrane</keyword>
<organism evidence="8 9">
    <name type="scientific">Sungouiella intermedia</name>
    <dbReference type="NCBI Taxonomy" id="45354"/>
    <lineage>
        <taxon>Eukaryota</taxon>
        <taxon>Fungi</taxon>
        <taxon>Dikarya</taxon>
        <taxon>Ascomycota</taxon>
        <taxon>Saccharomycotina</taxon>
        <taxon>Pichiomycetes</taxon>
        <taxon>Metschnikowiaceae</taxon>
        <taxon>Sungouiella</taxon>
    </lineage>
</organism>
<comment type="subcellular location">
    <subcellularLocation>
        <location evidence="1">Endoplasmic reticulum membrane</location>
        <topology evidence="1">Multi-pass membrane protein</topology>
    </subcellularLocation>
</comment>
<dbReference type="InterPro" id="IPR029008">
    <property type="entry name" value="EMC6-like"/>
</dbReference>
<dbReference type="Proteomes" id="UP000182259">
    <property type="component" value="Chromosome V"/>
</dbReference>
<accession>A0A1L0DYT8</accession>
<keyword evidence="3 7" id="KW-0812">Transmembrane</keyword>
<reference evidence="8 9" key="1">
    <citation type="submission" date="2016-10" db="EMBL/GenBank/DDBJ databases">
        <authorList>
            <person name="de Groot N.N."/>
        </authorList>
    </citation>
    <scope>NUCLEOTIDE SEQUENCE [LARGE SCALE GENOMIC DNA]</scope>
    <source>
        <strain evidence="8 9">PYCC 4715</strain>
    </source>
</reference>
<evidence type="ECO:0000256" key="3">
    <source>
        <dbReference type="ARBA" id="ARBA00022692"/>
    </source>
</evidence>
<evidence type="ECO:0000256" key="1">
    <source>
        <dbReference type="ARBA" id="ARBA00004477"/>
    </source>
</evidence>